<dbReference type="AlphaFoldDB" id="A0A811KQL5"/>
<proteinExistence type="predicted"/>
<dbReference type="EMBL" id="CAJFDH010000003">
    <property type="protein sequence ID" value="CAD5217583.1"/>
    <property type="molecule type" value="Genomic_DNA"/>
</dbReference>
<comment type="caution">
    <text evidence="1">The sequence shown here is derived from an EMBL/GenBank/DDBJ whole genome shotgun (WGS) entry which is preliminary data.</text>
</comment>
<gene>
    <name evidence="1" type="ORF">BOKJ2_LOCUS7160</name>
</gene>
<dbReference type="Proteomes" id="UP000614601">
    <property type="component" value="Unassembled WGS sequence"/>
</dbReference>
<evidence type="ECO:0000313" key="1">
    <source>
        <dbReference type="EMBL" id="CAD5217583.1"/>
    </source>
</evidence>
<reference evidence="1" key="1">
    <citation type="submission" date="2020-09" db="EMBL/GenBank/DDBJ databases">
        <authorList>
            <person name="Kikuchi T."/>
        </authorList>
    </citation>
    <scope>NUCLEOTIDE SEQUENCE</scope>
    <source>
        <strain evidence="1">SH1</strain>
    </source>
</reference>
<keyword evidence="2" id="KW-1185">Reference proteome</keyword>
<name>A0A811KQL5_9BILA</name>
<evidence type="ECO:0000313" key="2">
    <source>
        <dbReference type="Proteomes" id="UP000614601"/>
    </source>
</evidence>
<dbReference type="Proteomes" id="UP000783686">
    <property type="component" value="Unassembled WGS sequence"/>
</dbReference>
<accession>A0A811KQL5</accession>
<organism evidence="1 2">
    <name type="scientific">Bursaphelenchus okinawaensis</name>
    <dbReference type="NCBI Taxonomy" id="465554"/>
    <lineage>
        <taxon>Eukaryota</taxon>
        <taxon>Metazoa</taxon>
        <taxon>Ecdysozoa</taxon>
        <taxon>Nematoda</taxon>
        <taxon>Chromadorea</taxon>
        <taxon>Rhabditida</taxon>
        <taxon>Tylenchina</taxon>
        <taxon>Tylenchomorpha</taxon>
        <taxon>Aphelenchoidea</taxon>
        <taxon>Aphelenchoididae</taxon>
        <taxon>Bursaphelenchus</taxon>
    </lineage>
</organism>
<protein>
    <submittedName>
        <fullName evidence="1">Uncharacterized protein</fullName>
    </submittedName>
</protein>
<sequence length="74" mass="8265">MCAATDFLFWLADGLVEIKGKQYEDIVFVKIEGPLSYFSRTAHIIGVAGYITTACLSMTALPAQAYFRYYALTQ</sequence>
<dbReference type="EMBL" id="CAJFCW020000003">
    <property type="protein sequence ID" value="CAG9108070.1"/>
    <property type="molecule type" value="Genomic_DNA"/>
</dbReference>